<accession>A0A059G6W2</accession>
<gene>
    <name evidence="3" type="ORF">HOC_11153</name>
</gene>
<dbReference type="Gene3D" id="1.50.10.10">
    <property type="match status" value="1"/>
</dbReference>
<dbReference type="OrthoDB" id="9806359at2"/>
<dbReference type="EMBL" id="ARYL01000015">
    <property type="protein sequence ID" value="KDA02315.1"/>
    <property type="molecule type" value="Genomic_DNA"/>
</dbReference>
<dbReference type="PATRIC" id="fig|1280953.3.peg.2250"/>
<evidence type="ECO:0000256" key="1">
    <source>
        <dbReference type="ARBA" id="ARBA00008558"/>
    </source>
</evidence>
<dbReference type="GO" id="GO:0016853">
    <property type="term" value="F:isomerase activity"/>
    <property type="evidence" value="ECO:0007669"/>
    <property type="project" value="UniProtKB-KW"/>
</dbReference>
<reference evidence="3 4" key="1">
    <citation type="journal article" date="2014" name="Antonie Van Leeuwenhoek">
        <title>Hyphomonas beringensis sp. nov. and Hyphomonas chukchiensis sp. nov., isolated from surface seawater of the Bering Sea and Chukchi Sea.</title>
        <authorList>
            <person name="Li C."/>
            <person name="Lai Q."/>
            <person name="Li G."/>
            <person name="Dong C."/>
            <person name="Wang J."/>
            <person name="Liao Y."/>
            <person name="Shao Z."/>
        </authorList>
    </citation>
    <scope>NUCLEOTIDE SEQUENCE [LARGE SCALE GENOMIC DNA]</scope>
    <source>
        <strain evidence="3 4">SCH89</strain>
    </source>
</reference>
<comment type="caution">
    <text evidence="3">The sequence shown here is derived from an EMBL/GenBank/DDBJ whole genome shotgun (WGS) entry which is preliminary data.</text>
</comment>
<sequence length="380" mass="41700">MSRSALKRRAKEARTWLADACFPLWAERGVNSYGLFREGLELDHNITDARENRVRVQARQTYVFAEALRLGWRPDVSCNRVELGLGILTGLARRDDGLVGRTLQPDGSGVLDETPDLYDIAFTLFAIAESADALGGTGETRASAGALLDAVDRQMRDRLNGGYAEILPRPGIREQNPHMHLLEACLSLHKVDPDGDHLARAAELIALFETRFTAGPGGLLGERFAPDWSTPEGRDADIVEPGHQFEWVWLLHAYAAATDTPVLPAAATLYDFACATLDDDGRACVEVTREGQPFDGSRRTWSQTEALKAHLSMLESTGDERHAAAACTSFDVIMDEFLTPDGGWIDHYGAEGDILSTFMPASTTYHVVLAFAELIRVMKA</sequence>
<dbReference type="InterPro" id="IPR010819">
    <property type="entry name" value="AGE/CE"/>
</dbReference>
<organism evidence="3 4">
    <name type="scientific">Hyphomonas oceanitis SCH89</name>
    <dbReference type="NCBI Taxonomy" id="1280953"/>
    <lineage>
        <taxon>Bacteria</taxon>
        <taxon>Pseudomonadati</taxon>
        <taxon>Pseudomonadota</taxon>
        <taxon>Alphaproteobacteria</taxon>
        <taxon>Hyphomonadales</taxon>
        <taxon>Hyphomonadaceae</taxon>
        <taxon>Hyphomonas</taxon>
    </lineage>
</organism>
<dbReference type="InterPro" id="IPR012341">
    <property type="entry name" value="6hp_glycosidase-like_sf"/>
</dbReference>
<dbReference type="InterPro" id="IPR008928">
    <property type="entry name" value="6-hairpin_glycosidase_sf"/>
</dbReference>
<keyword evidence="2" id="KW-0413">Isomerase</keyword>
<dbReference type="RefSeq" id="WP_051624782.1">
    <property type="nucleotide sequence ID" value="NZ_ARYL01000015.1"/>
</dbReference>
<dbReference type="GO" id="GO:0005975">
    <property type="term" value="P:carbohydrate metabolic process"/>
    <property type="evidence" value="ECO:0007669"/>
    <property type="project" value="InterPro"/>
</dbReference>
<dbReference type="PANTHER" id="PTHR15108">
    <property type="entry name" value="N-ACYLGLUCOSAMINE-2-EPIMERASE"/>
    <property type="match status" value="1"/>
</dbReference>
<dbReference type="Proteomes" id="UP000024942">
    <property type="component" value="Unassembled WGS sequence"/>
</dbReference>
<dbReference type="SUPFAM" id="SSF48208">
    <property type="entry name" value="Six-hairpin glycosidases"/>
    <property type="match status" value="1"/>
</dbReference>
<comment type="similarity">
    <text evidence="1">Belongs to the N-acylglucosamine 2-epimerase family.</text>
</comment>
<dbReference type="eggNOG" id="COG2942">
    <property type="taxonomic scope" value="Bacteria"/>
</dbReference>
<name>A0A059G6W2_9PROT</name>
<dbReference type="STRING" id="1280953.HOC_11153"/>
<evidence type="ECO:0000313" key="4">
    <source>
        <dbReference type="Proteomes" id="UP000024942"/>
    </source>
</evidence>
<evidence type="ECO:0000313" key="3">
    <source>
        <dbReference type="EMBL" id="KDA02315.1"/>
    </source>
</evidence>
<dbReference type="Pfam" id="PF07221">
    <property type="entry name" value="GlcNAc_2-epim"/>
    <property type="match status" value="1"/>
</dbReference>
<protein>
    <submittedName>
        <fullName evidence="3">N-acylglucosamine 2-epimerase</fullName>
    </submittedName>
</protein>
<keyword evidence="4" id="KW-1185">Reference proteome</keyword>
<dbReference type="AlphaFoldDB" id="A0A059G6W2"/>
<proteinExistence type="inferred from homology"/>
<evidence type="ECO:0000256" key="2">
    <source>
        <dbReference type="ARBA" id="ARBA00023235"/>
    </source>
</evidence>